<sequence length="241" mass="28466">MSVNITLQVYDGPYELLLDLIKKNELDIYDIEINVVTAQFLNYIYAAKELDLELTSDFLVVASTLVEIKSKMLLPKASVEAQEEEEDPRKELVQKLIEYENFKKTAELLRQQENYELRSFHKLKEDFSYLDDFSLLQGVSVDVLTKTFQNILTRYEKSTVEHHIVMDKFNVKLCMDGIYHMLRVKEKFFFTELLSSYALREEIISYFLALLEMCKNQLITLQQNSTLTDIWVVSKMEWNHE</sequence>
<proteinExistence type="inferred from homology"/>
<gene>
    <name evidence="3" type="primary">scpA</name>
    <name evidence="4" type="ORF">O6R05_03385</name>
</gene>
<dbReference type="Gene3D" id="1.10.10.580">
    <property type="entry name" value="Structural maintenance of chromosome 1. Chain E"/>
    <property type="match status" value="1"/>
</dbReference>
<evidence type="ECO:0000313" key="4">
    <source>
        <dbReference type="EMBL" id="WBW50602.1"/>
    </source>
</evidence>
<dbReference type="Proteomes" id="UP001210339">
    <property type="component" value="Chromosome"/>
</dbReference>
<dbReference type="InterPro" id="IPR003768">
    <property type="entry name" value="ScpA"/>
</dbReference>
<dbReference type="Gene3D" id="6.10.250.2410">
    <property type="match status" value="1"/>
</dbReference>
<comment type="subcellular location">
    <subcellularLocation>
        <location evidence="3">Cytoplasm</location>
    </subcellularLocation>
    <text evidence="3">Associated with two foci at the outer edges of the nucleoid region in young cells, and at four foci within both cell halves in older cells.</text>
</comment>
<keyword evidence="3" id="KW-0131">Cell cycle</keyword>
<keyword evidence="3" id="KW-0132">Cell division</keyword>
<evidence type="ECO:0000256" key="2">
    <source>
        <dbReference type="ARBA" id="ARBA00044777"/>
    </source>
</evidence>
<comment type="similarity">
    <text evidence="3">Belongs to the ScpA family.</text>
</comment>
<protein>
    <recommendedName>
        <fullName evidence="2 3">Segregation and condensation protein A</fullName>
    </recommendedName>
</protein>
<reference evidence="4 5" key="1">
    <citation type="submission" date="2023-01" db="EMBL/GenBank/DDBJ databases">
        <authorList>
            <person name="Lee S.H."/>
            <person name="Jung H.S."/>
            <person name="Yun J.U."/>
        </authorList>
    </citation>
    <scope>NUCLEOTIDE SEQUENCE [LARGE SCALE GENOMIC DNA]</scope>
    <source>
        <strain evidence="4 5">CBA3646</strain>
    </source>
</reference>
<dbReference type="InterPro" id="IPR023093">
    <property type="entry name" value="ScpA-like_C"/>
</dbReference>
<dbReference type="EMBL" id="CP115667">
    <property type="protein sequence ID" value="WBW50602.1"/>
    <property type="molecule type" value="Genomic_DNA"/>
</dbReference>
<keyword evidence="3" id="KW-0963">Cytoplasm</keyword>
<dbReference type="RefSeq" id="WP_271192127.1">
    <property type="nucleotide sequence ID" value="NZ_CP115667.1"/>
</dbReference>
<accession>A0ABY7QUZ1</accession>
<dbReference type="Pfam" id="PF02616">
    <property type="entry name" value="SMC_ScpA"/>
    <property type="match status" value="1"/>
</dbReference>
<name>A0ABY7QUZ1_9FIRM</name>
<keyword evidence="1 3" id="KW-0159">Chromosome partition</keyword>
<evidence type="ECO:0000313" key="5">
    <source>
        <dbReference type="Proteomes" id="UP001210339"/>
    </source>
</evidence>
<evidence type="ECO:0000256" key="1">
    <source>
        <dbReference type="ARBA" id="ARBA00022829"/>
    </source>
</evidence>
<comment type="subunit">
    <text evidence="3">Component of a cohesin-like complex composed of ScpA, ScpB and the Smc homodimer, in which ScpA and ScpB bind to the head domain of Smc. The presence of the three proteins is required for the association of the complex with DNA.</text>
</comment>
<dbReference type="PANTHER" id="PTHR33969:SF2">
    <property type="entry name" value="SEGREGATION AND CONDENSATION PROTEIN A"/>
    <property type="match status" value="1"/>
</dbReference>
<dbReference type="PANTHER" id="PTHR33969">
    <property type="entry name" value="SEGREGATION AND CONDENSATION PROTEIN A"/>
    <property type="match status" value="1"/>
</dbReference>
<comment type="function">
    <text evidence="3">Participates in chromosomal partition during cell division. May act via the formation of a condensin-like complex containing Smc and ScpB that pull DNA away from mid-cell into both cell halves.</text>
</comment>
<dbReference type="HAMAP" id="MF_01805">
    <property type="entry name" value="ScpA"/>
    <property type="match status" value="1"/>
</dbReference>
<evidence type="ECO:0000256" key="3">
    <source>
        <dbReference type="HAMAP-Rule" id="MF_01805"/>
    </source>
</evidence>
<keyword evidence="5" id="KW-1185">Reference proteome</keyword>
<organism evidence="4 5">
    <name type="scientific">Peptoniphilus equinus</name>
    <dbReference type="NCBI Taxonomy" id="3016343"/>
    <lineage>
        <taxon>Bacteria</taxon>
        <taxon>Bacillati</taxon>
        <taxon>Bacillota</taxon>
        <taxon>Tissierellia</taxon>
        <taxon>Tissierellales</taxon>
        <taxon>Peptoniphilaceae</taxon>
        <taxon>Peptoniphilus</taxon>
    </lineage>
</organism>